<accession>A0ABV3RDY9</accession>
<reference evidence="1 2" key="1">
    <citation type="submission" date="2024-06" db="EMBL/GenBank/DDBJ databases">
        <title>Novosphingobium rhizovicinus M1R2S20.</title>
        <authorList>
            <person name="Sun J.-Q."/>
        </authorList>
    </citation>
    <scope>NUCLEOTIDE SEQUENCE [LARGE SCALE GENOMIC DNA]</scope>
    <source>
        <strain evidence="1 2">M1R2S20</strain>
    </source>
</reference>
<keyword evidence="2" id="KW-1185">Reference proteome</keyword>
<evidence type="ECO:0008006" key="3">
    <source>
        <dbReference type="Google" id="ProtNLM"/>
    </source>
</evidence>
<gene>
    <name evidence="1" type="ORF">ABUH87_12190</name>
</gene>
<sequence length="157" mass="18488">MTERIIESPEQLELWIRFLRSRPLPITVSTVDGRDRTKDQNALQWLWATEVAHQLGDRGPDEVQREWKLRHGVPILREDSADFRAIYDQTLKPLPYELKVEVMRFVPVTSEMKVRQMVRYLDAIERECASMGLCLTDPDPEFAKYLARYRQAERKAA</sequence>
<evidence type="ECO:0000313" key="1">
    <source>
        <dbReference type="EMBL" id="MEW9855899.1"/>
    </source>
</evidence>
<organism evidence="1 2">
    <name type="scientific">Novosphingobium rhizovicinum</name>
    <dbReference type="NCBI Taxonomy" id="3228928"/>
    <lineage>
        <taxon>Bacteria</taxon>
        <taxon>Pseudomonadati</taxon>
        <taxon>Pseudomonadota</taxon>
        <taxon>Alphaproteobacteria</taxon>
        <taxon>Sphingomonadales</taxon>
        <taxon>Sphingomonadaceae</taxon>
        <taxon>Novosphingobium</taxon>
    </lineage>
</organism>
<name>A0ABV3RDY9_9SPHN</name>
<comment type="caution">
    <text evidence="1">The sequence shown here is derived from an EMBL/GenBank/DDBJ whole genome shotgun (WGS) entry which is preliminary data.</text>
</comment>
<protein>
    <recommendedName>
        <fullName evidence="3">NinB protein</fullName>
    </recommendedName>
</protein>
<dbReference type="Proteomes" id="UP001556118">
    <property type="component" value="Unassembled WGS sequence"/>
</dbReference>
<dbReference type="InterPro" id="IPR036619">
    <property type="entry name" value="NinB_sf"/>
</dbReference>
<proteinExistence type="predicted"/>
<dbReference type="RefSeq" id="WP_367774041.1">
    <property type="nucleotide sequence ID" value="NZ_JBFNXR010000048.1"/>
</dbReference>
<dbReference type="SUPFAM" id="SSF103370">
    <property type="entry name" value="NinB"/>
    <property type="match status" value="1"/>
</dbReference>
<evidence type="ECO:0000313" key="2">
    <source>
        <dbReference type="Proteomes" id="UP001556118"/>
    </source>
</evidence>
<dbReference type="EMBL" id="JBFNXR010000048">
    <property type="protein sequence ID" value="MEW9855899.1"/>
    <property type="molecule type" value="Genomic_DNA"/>
</dbReference>
<dbReference type="Gene3D" id="1.10.3790.10">
    <property type="entry name" value="NinB"/>
    <property type="match status" value="1"/>
</dbReference>